<sequence length="51" mass="5595">MKFYWFLLVVFMMISCGSASSKFKDSFNPQYQARDGGGLNATVTGSACSMN</sequence>
<feature type="non-terminal residue" evidence="1">
    <location>
        <position position="51"/>
    </location>
</feature>
<proteinExistence type="predicted"/>
<gene>
    <name evidence="1" type="ORF">METZ01_LOCUS217030</name>
</gene>
<evidence type="ECO:0008006" key="2">
    <source>
        <dbReference type="Google" id="ProtNLM"/>
    </source>
</evidence>
<dbReference type="EMBL" id="UINC01050787">
    <property type="protein sequence ID" value="SVB64176.1"/>
    <property type="molecule type" value="Genomic_DNA"/>
</dbReference>
<dbReference type="AlphaFoldDB" id="A0A382FM32"/>
<reference evidence="1" key="1">
    <citation type="submission" date="2018-05" db="EMBL/GenBank/DDBJ databases">
        <authorList>
            <person name="Lanie J.A."/>
            <person name="Ng W.-L."/>
            <person name="Kazmierczak K.M."/>
            <person name="Andrzejewski T.M."/>
            <person name="Davidsen T.M."/>
            <person name="Wayne K.J."/>
            <person name="Tettelin H."/>
            <person name="Glass J.I."/>
            <person name="Rusch D."/>
            <person name="Podicherti R."/>
            <person name="Tsui H.-C.T."/>
            <person name="Winkler M.E."/>
        </authorList>
    </citation>
    <scope>NUCLEOTIDE SEQUENCE</scope>
</reference>
<protein>
    <recommendedName>
        <fullName evidence="2">Lipoprotein</fullName>
    </recommendedName>
</protein>
<name>A0A382FM32_9ZZZZ</name>
<accession>A0A382FM32</accession>
<organism evidence="1">
    <name type="scientific">marine metagenome</name>
    <dbReference type="NCBI Taxonomy" id="408172"/>
    <lineage>
        <taxon>unclassified sequences</taxon>
        <taxon>metagenomes</taxon>
        <taxon>ecological metagenomes</taxon>
    </lineage>
</organism>
<dbReference type="PROSITE" id="PS51257">
    <property type="entry name" value="PROKAR_LIPOPROTEIN"/>
    <property type="match status" value="1"/>
</dbReference>
<evidence type="ECO:0000313" key="1">
    <source>
        <dbReference type="EMBL" id="SVB64176.1"/>
    </source>
</evidence>